<feature type="transmembrane region" description="Helical" evidence="1">
    <location>
        <begin position="339"/>
        <end position="361"/>
    </location>
</feature>
<dbReference type="SMART" id="SM00473">
    <property type="entry name" value="PAN_AP"/>
    <property type="match status" value="1"/>
</dbReference>
<dbReference type="PROSITE" id="PS50948">
    <property type="entry name" value="PAN"/>
    <property type="match status" value="1"/>
</dbReference>
<keyword evidence="6" id="KW-1185">Reference proteome</keyword>
<dbReference type="SMART" id="SM00305">
    <property type="entry name" value="HintC"/>
    <property type="match status" value="1"/>
</dbReference>
<dbReference type="InterPro" id="IPR003586">
    <property type="entry name" value="Hint_dom_C"/>
</dbReference>
<feature type="chain" id="PRO_5035687581" description="Apple domain-containing protein" evidence="2">
    <location>
        <begin position="21"/>
        <end position="380"/>
    </location>
</feature>
<dbReference type="GO" id="GO:0016540">
    <property type="term" value="P:protein autoprocessing"/>
    <property type="evidence" value="ECO:0007669"/>
    <property type="project" value="InterPro"/>
</dbReference>
<comment type="caution">
    <text evidence="4">The sequence shown here is derived from an EMBL/GenBank/DDBJ whole genome shotgun (WGS) entry which is preliminary data.</text>
</comment>
<dbReference type="Pfam" id="PF01079">
    <property type="entry name" value="Hint"/>
    <property type="match status" value="1"/>
</dbReference>
<dbReference type="Gene3D" id="3.50.4.10">
    <property type="entry name" value="Hepatocyte Growth Factor"/>
    <property type="match status" value="1"/>
</dbReference>
<dbReference type="InterPro" id="IPR050387">
    <property type="entry name" value="Hedgehog_Signaling"/>
</dbReference>
<organism evidence="4 7">
    <name type="scientific">Adineta steineri</name>
    <dbReference type="NCBI Taxonomy" id="433720"/>
    <lineage>
        <taxon>Eukaryota</taxon>
        <taxon>Metazoa</taxon>
        <taxon>Spiralia</taxon>
        <taxon>Gnathifera</taxon>
        <taxon>Rotifera</taxon>
        <taxon>Eurotatoria</taxon>
        <taxon>Bdelloidea</taxon>
        <taxon>Adinetida</taxon>
        <taxon>Adinetidae</taxon>
        <taxon>Adineta</taxon>
    </lineage>
</organism>
<dbReference type="Pfam" id="PF00024">
    <property type="entry name" value="PAN_1"/>
    <property type="match status" value="1"/>
</dbReference>
<proteinExistence type="predicted"/>
<protein>
    <recommendedName>
        <fullName evidence="3">Apple domain-containing protein</fullName>
    </recommendedName>
</protein>
<evidence type="ECO:0000259" key="3">
    <source>
        <dbReference type="PROSITE" id="PS50948"/>
    </source>
</evidence>
<reference evidence="4" key="1">
    <citation type="submission" date="2021-02" db="EMBL/GenBank/DDBJ databases">
        <authorList>
            <person name="Nowell W R."/>
        </authorList>
    </citation>
    <scope>NUCLEOTIDE SEQUENCE</scope>
</reference>
<dbReference type="GO" id="GO:0016539">
    <property type="term" value="P:intein-mediated protein splicing"/>
    <property type="evidence" value="ECO:0007669"/>
    <property type="project" value="InterPro"/>
</dbReference>
<dbReference type="CDD" id="cd00081">
    <property type="entry name" value="Hint"/>
    <property type="match status" value="1"/>
</dbReference>
<keyword evidence="1" id="KW-1133">Transmembrane helix</keyword>
<keyword evidence="1" id="KW-0812">Transmembrane</keyword>
<dbReference type="EMBL" id="CAJNOM010001572">
    <property type="protein sequence ID" value="CAF1613022.1"/>
    <property type="molecule type" value="Genomic_DNA"/>
</dbReference>
<dbReference type="Proteomes" id="UP000663832">
    <property type="component" value="Unassembled WGS sequence"/>
</dbReference>
<dbReference type="InterPro" id="IPR036844">
    <property type="entry name" value="Hint_dom_sf"/>
</dbReference>
<dbReference type="Proteomes" id="UP000663877">
    <property type="component" value="Unassembled WGS sequence"/>
</dbReference>
<dbReference type="EMBL" id="CAJNOI010001244">
    <property type="protein sequence ID" value="CAF1397347.1"/>
    <property type="molecule type" value="Genomic_DNA"/>
</dbReference>
<evidence type="ECO:0000313" key="7">
    <source>
        <dbReference type="Proteomes" id="UP000663877"/>
    </source>
</evidence>
<keyword evidence="1" id="KW-0472">Membrane</keyword>
<dbReference type="SMART" id="SM00306">
    <property type="entry name" value="HintN"/>
    <property type="match status" value="1"/>
</dbReference>
<dbReference type="InterPro" id="IPR003587">
    <property type="entry name" value="Hint_dom_N"/>
</dbReference>
<dbReference type="InterPro" id="IPR006141">
    <property type="entry name" value="Intein_N"/>
</dbReference>
<dbReference type="OrthoDB" id="5212at2759"/>
<evidence type="ECO:0000313" key="6">
    <source>
        <dbReference type="Proteomes" id="UP000663832"/>
    </source>
</evidence>
<dbReference type="SUPFAM" id="SSF51294">
    <property type="entry name" value="Hedgehog/intein (Hint) domain"/>
    <property type="match status" value="1"/>
</dbReference>
<dbReference type="Gene3D" id="2.170.16.10">
    <property type="entry name" value="Hedgehog/Intein (Hint) domain"/>
    <property type="match status" value="1"/>
</dbReference>
<feature type="signal peptide" evidence="2">
    <location>
        <begin position="1"/>
        <end position="20"/>
    </location>
</feature>
<dbReference type="PANTHER" id="PTHR11889:SF31">
    <property type="entry name" value="PROTEIN HEDGEHOG"/>
    <property type="match status" value="1"/>
</dbReference>
<dbReference type="InterPro" id="IPR001767">
    <property type="entry name" value="Hedgehog_Hint"/>
</dbReference>
<gene>
    <name evidence="4" type="ORF">BJG266_LOCUS37456</name>
    <name evidence="5" type="ORF">QVE165_LOCUS54358</name>
</gene>
<evidence type="ECO:0000256" key="2">
    <source>
        <dbReference type="SAM" id="SignalP"/>
    </source>
</evidence>
<dbReference type="AlphaFoldDB" id="A0A815KT04"/>
<evidence type="ECO:0000313" key="5">
    <source>
        <dbReference type="EMBL" id="CAF1613022.1"/>
    </source>
</evidence>
<keyword evidence="2" id="KW-0732">Signal</keyword>
<dbReference type="InterPro" id="IPR003609">
    <property type="entry name" value="Pan_app"/>
</dbReference>
<accession>A0A815KT04</accession>
<evidence type="ECO:0000256" key="1">
    <source>
        <dbReference type="SAM" id="Phobius"/>
    </source>
</evidence>
<sequence length="380" mass="42813">MASATVSLCILFMIITQIVGEDIQSMIMSLMPGSTFECANTTCLPFDNVTTSNIRSCQLACLTQSQCTAATFYESTFNCELFDNTVNQNGNMLADVDATSMDAISGTRFSSACSTIPYAEGCACSTNTDCASNNCAMSTCADSCFSGDDNVTLADGSLRAIRDLQVGDLVWTISDDTKTLVLSEVFVMPHNVRNRIVHFYTVETVTGHRFSLTSTHYVRVPYFEYLSASQLTLNHSLYVIDKTTGNIREARIRSIKIEKKQGAFNPLTLHGTLLVNGIFASSYTRAFGWSHETFQNMATPFRLLYYLTKYLGIHQVIWANNDEYVWAAKPFLYLDNLNYYIPFTSMIICIFVMFHLIYVIYNFIMRKCNQLTNLMNWKKF</sequence>
<dbReference type="PANTHER" id="PTHR11889">
    <property type="entry name" value="HEDGEHOG"/>
    <property type="match status" value="1"/>
</dbReference>
<dbReference type="PROSITE" id="PS50817">
    <property type="entry name" value="INTEIN_N_TER"/>
    <property type="match status" value="1"/>
</dbReference>
<feature type="domain" description="Apple" evidence="3">
    <location>
        <begin position="38"/>
        <end position="105"/>
    </location>
</feature>
<evidence type="ECO:0000313" key="4">
    <source>
        <dbReference type="EMBL" id="CAF1397347.1"/>
    </source>
</evidence>
<name>A0A815KT04_9BILA</name>